<gene>
    <name evidence="1" type="ORF">RchiOBHm_Chr1g0383661</name>
</gene>
<comment type="caution">
    <text evidence="1">The sequence shown here is derived from an EMBL/GenBank/DDBJ whole genome shotgun (WGS) entry which is preliminary data.</text>
</comment>
<organism evidence="1 2">
    <name type="scientific">Rosa chinensis</name>
    <name type="common">China rose</name>
    <dbReference type="NCBI Taxonomy" id="74649"/>
    <lineage>
        <taxon>Eukaryota</taxon>
        <taxon>Viridiplantae</taxon>
        <taxon>Streptophyta</taxon>
        <taxon>Embryophyta</taxon>
        <taxon>Tracheophyta</taxon>
        <taxon>Spermatophyta</taxon>
        <taxon>Magnoliopsida</taxon>
        <taxon>eudicotyledons</taxon>
        <taxon>Gunneridae</taxon>
        <taxon>Pentapetalae</taxon>
        <taxon>rosids</taxon>
        <taxon>fabids</taxon>
        <taxon>Rosales</taxon>
        <taxon>Rosaceae</taxon>
        <taxon>Rosoideae</taxon>
        <taxon>Rosoideae incertae sedis</taxon>
        <taxon>Rosa</taxon>
    </lineage>
</organism>
<dbReference type="EMBL" id="PDCK01000039">
    <property type="protein sequence ID" value="PRQ60656.1"/>
    <property type="molecule type" value="Genomic_DNA"/>
</dbReference>
<sequence>MQLQTRSLNIVFCYLPTCFSMDRTICKTSVVIRDQFICIYRRLNPQEASH</sequence>
<dbReference type="Gramene" id="PRQ60656">
    <property type="protein sequence ID" value="PRQ60656"/>
    <property type="gene ID" value="RchiOBHm_Chr1g0383661"/>
</dbReference>
<accession>A0A2P6SPR7</accession>
<reference evidence="1 2" key="1">
    <citation type="journal article" date="2018" name="Nat. Genet.">
        <title>The Rosa genome provides new insights in the design of modern roses.</title>
        <authorList>
            <person name="Bendahmane M."/>
        </authorList>
    </citation>
    <scope>NUCLEOTIDE SEQUENCE [LARGE SCALE GENOMIC DNA]</scope>
    <source>
        <strain evidence="2">cv. Old Blush</strain>
    </source>
</reference>
<protein>
    <submittedName>
        <fullName evidence="1">Uncharacterized protein</fullName>
    </submittedName>
</protein>
<evidence type="ECO:0000313" key="1">
    <source>
        <dbReference type="EMBL" id="PRQ60656.1"/>
    </source>
</evidence>
<name>A0A2P6SPR7_ROSCH</name>
<keyword evidence="2" id="KW-1185">Reference proteome</keyword>
<proteinExistence type="predicted"/>
<dbReference type="Proteomes" id="UP000238479">
    <property type="component" value="Chromosome 1"/>
</dbReference>
<dbReference type="AlphaFoldDB" id="A0A2P6SPR7"/>
<evidence type="ECO:0000313" key="2">
    <source>
        <dbReference type="Proteomes" id="UP000238479"/>
    </source>
</evidence>